<comment type="catalytic activity">
    <reaction evidence="10">
        <text>a 5,6-dihydrouridine in tRNA + NAD(+) = a uridine in tRNA + NADH + H(+)</text>
        <dbReference type="Rhea" id="RHEA:54452"/>
        <dbReference type="Rhea" id="RHEA-COMP:13339"/>
        <dbReference type="Rhea" id="RHEA-COMP:13887"/>
        <dbReference type="ChEBI" id="CHEBI:15378"/>
        <dbReference type="ChEBI" id="CHEBI:57540"/>
        <dbReference type="ChEBI" id="CHEBI:57945"/>
        <dbReference type="ChEBI" id="CHEBI:65315"/>
        <dbReference type="ChEBI" id="CHEBI:74443"/>
    </reaction>
</comment>
<evidence type="ECO:0000256" key="4">
    <source>
        <dbReference type="ARBA" id="ARBA00022643"/>
    </source>
</evidence>
<dbReference type="InterPro" id="IPR001269">
    <property type="entry name" value="DUS_fam"/>
</dbReference>
<keyword evidence="13" id="KW-0547">Nucleotide-binding</keyword>
<dbReference type="AlphaFoldDB" id="A0A7M3MF48"/>
<gene>
    <name evidence="15" type="ORF">DPQ33_10325</name>
</gene>
<evidence type="ECO:0000256" key="1">
    <source>
        <dbReference type="ARBA" id="ARBA00002790"/>
    </source>
</evidence>
<evidence type="ECO:0000313" key="15">
    <source>
        <dbReference type="EMBL" id="TVM17177.1"/>
    </source>
</evidence>
<name>A0A7M3MF48_9BACT</name>
<evidence type="ECO:0000313" key="16">
    <source>
        <dbReference type="Proteomes" id="UP000448292"/>
    </source>
</evidence>
<keyword evidence="7" id="KW-0694">RNA-binding</keyword>
<keyword evidence="16" id="KW-1185">Reference proteome</keyword>
<dbReference type="PIRSF" id="PIRSF006621">
    <property type="entry name" value="Dus"/>
    <property type="match status" value="1"/>
</dbReference>
<dbReference type="CDD" id="cd02801">
    <property type="entry name" value="DUS_like_FMN"/>
    <property type="match status" value="1"/>
</dbReference>
<dbReference type="Proteomes" id="UP000448292">
    <property type="component" value="Unassembled WGS sequence"/>
</dbReference>
<dbReference type="OrthoDB" id="9764501at2"/>
<evidence type="ECO:0000256" key="13">
    <source>
        <dbReference type="PIRSR" id="PIRSR006621-2"/>
    </source>
</evidence>
<dbReference type="PANTHER" id="PTHR45846">
    <property type="entry name" value="TRNA-DIHYDROURIDINE(47) SYNTHASE [NAD(P)(+)]-LIKE"/>
    <property type="match status" value="1"/>
</dbReference>
<proteinExistence type="inferred from homology"/>
<evidence type="ECO:0000256" key="11">
    <source>
        <dbReference type="PIRNR" id="PIRNR006621"/>
    </source>
</evidence>
<feature type="active site" description="Proton donor" evidence="12">
    <location>
        <position position="153"/>
    </location>
</feature>
<evidence type="ECO:0000259" key="14">
    <source>
        <dbReference type="Pfam" id="PF01207"/>
    </source>
</evidence>
<accession>A0A7M3MF48</accession>
<evidence type="ECO:0000256" key="5">
    <source>
        <dbReference type="ARBA" id="ARBA00022694"/>
    </source>
</evidence>
<dbReference type="GO" id="GO:0000049">
    <property type="term" value="F:tRNA binding"/>
    <property type="evidence" value="ECO:0007669"/>
    <property type="project" value="UniProtKB-KW"/>
</dbReference>
<dbReference type="Gene3D" id="1.10.1200.80">
    <property type="entry name" value="Putative flavin oxidoreducatase, domain 2"/>
    <property type="match status" value="1"/>
</dbReference>
<dbReference type="PANTHER" id="PTHR45846:SF1">
    <property type="entry name" value="TRNA-DIHYDROURIDINE(47) SYNTHASE [NAD(P)(+)]-LIKE"/>
    <property type="match status" value="1"/>
</dbReference>
<evidence type="ECO:0000256" key="9">
    <source>
        <dbReference type="ARBA" id="ARBA00048205"/>
    </source>
</evidence>
<keyword evidence="2" id="KW-0820">tRNA-binding</keyword>
<dbReference type="Gene3D" id="3.20.20.70">
    <property type="entry name" value="Aldolase class I"/>
    <property type="match status" value="1"/>
</dbReference>
<sequence>MRILAAWRRPPAPWIATARLSPATGWKRAASPRARRCSIRRRRREEDVVVSSSTEQHLPIGVDSPWLAPLAGYSDLAFRLLCREQGAAVACTEMVSAKGLAYRSPGTAPLLETCPQDSPLVVQLFGAEEEFLVRGVAELSGRGFAWFDLNAGCPVPKVVKTGAGAGMIRTVEDRANLAAITRAMVREAGEGRVGVKFRMGFHAADDTAVETALLLQDAGAAWLTIHPRYARQGYAGVSRWEVTRKVVESVSIPVIASGDLFSAEDAHRCVAETGVSGVMFARGALRDPLVFAKYLGRMNEEPDRNALAALVRRHAELCRTYGDQHRSLLKMRTFVPRYVKNLEDASNLRKRLIACKTWSCIEEVAAAIDGSAPVKTAGEPSDQKE</sequence>
<feature type="binding site" evidence="13">
    <location>
        <position position="196"/>
    </location>
    <ligand>
        <name>FMN</name>
        <dbReference type="ChEBI" id="CHEBI:58210"/>
    </ligand>
</feature>
<dbReference type="EMBL" id="QMIE01000008">
    <property type="protein sequence ID" value="TVM17177.1"/>
    <property type="molecule type" value="Genomic_DNA"/>
</dbReference>
<protein>
    <recommendedName>
        <fullName evidence="11">tRNA-dihydrouridine synthase</fullName>
        <ecNumber evidence="11">1.3.1.-</ecNumber>
    </recommendedName>
</protein>
<dbReference type="InterPro" id="IPR024036">
    <property type="entry name" value="tRNA-dHydroUridine_Synthase_C"/>
</dbReference>
<feature type="binding site" evidence="13">
    <location>
        <position position="123"/>
    </location>
    <ligand>
        <name>FMN</name>
        <dbReference type="ChEBI" id="CHEBI:58210"/>
    </ligand>
</feature>
<reference evidence="15 16" key="1">
    <citation type="submission" date="2018-06" db="EMBL/GenBank/DDBJ databases">
        <title>Complete genome of Desulfovibrio indonesiensis P37SLT.</title>
        <authorList>
            <person name="Crispim J.S."/>
            <person name="Vidigal P.M.P."/>
            <person name="Silva L.C.F."/>
            <person name="Laguardia C.N."/>
            <person name="Araujo L.C."/>
            <person name="Dias R.S."/>
            <person name="Sousa M.P."/>
            <person name="Paula S.O."/>
            <person name="Silva C."/>
        </authorList>
    </citation>
    <scope>NUCLEOTIDE SEQUENCE [LARGE SCALE GENOMIC DNA]</scope>
    <source>
        <strain evidence="15 16">P37SLT</strain>
    </source>
</reference>
<dbReference type="InterPro" id="IPR035587">
    <property type="entry name" value="DUS-like_FMN-bd"/>
</dbReference>
<dbReference type="InterPro" id="IPR013785">
    <property type="entry name" value="Aldolase_TIM"/>
</dbReference>
<dbReference type="SUPFAM" id="SSF51395">
    <property type="entry name" value="FMN-linked oxidoreductases"/>
    <property type="match status" value="1"/>
</dbReference>
<keyword evidence="4 11" id="KW-0288">FMN</keyword>
<keyword evidence="6" id="KW-0521">NADP</keyword>
<evidence type="ECO:0000256" key="3">
    <source>
        <dbReference type="ARBA" id="ARBA00022630"/>
    </source>
</evidence>
<feature type="binding site" evidence="13">
    <location>
        <position position="226"/>
    </location>
    <ligand>
        <name>FMN</name>
        <dbReference type="ChEBI" id="CHEBI:58210"/>
    </ligand>
</feature>
<dbReference type="GO" id="GO:0017150">
    <property type="term" value="F:tRNA dihydrouridine synthase activity"/>
    <property type="evidence" value="ECO:0007669"/>
    <property type="project" value="InterPro"/>
</dbReference>
<evidence type="ECO:0000256" key="6">
    <source>
        <dbReference type="ARBA" id="ARBA00022857"/>
    </source>
</evidence>
<feature type="domain" description="DUS-like FMN-binding" evidence="14">
    <location>
        <begin position="67"/>
        <end position="357"/>
    </location>
</feature>
<organism evidence="15 16">
    <name type="scientific">Oceanidesulfovibrio indonesiensis</name>
    <dbReference type="NCBI Taxonomy" id="54767"/>
    <lineage>
        <taxon>Bacteria</taxon>
        <taxon>Pseudomonadati</taxon>
        <taxon>Thermodesulfobacteriota</taxon>
        <taxon>Desulfovibrionia</taxon>
        <taxon>Desulfovibrionales</taxon>
        <taxon>Desulfovibrionaceae</taxon>
        <taxon>Oceanidesulfovibrio</taxon>
    </lineage>
</organism>
<evidence type="ECO:0000256" key="10">
    <source>
        <dbReference type="ARBA" id="ARBA00048802"/>
    </source>
</evidence>
<evidence type="ECO:0000256" key="12">
    <source>
        <dbReference type="PIRSR" id="PIRSR006621-1"/>
    </source>
</evidence>
<keyword evidence="5 11" id="KW-0819">tRNA processing</keyword>
<evidence type="ECO:0000256" key="7">
    <source>
        <dbReference type="ARBA" id="ARBA00022884"/>
    </source>
</evidence>
<feature type="binding site" evidence="13">
    <location>
        <begin position="281"/>
        <end position="282"/>
    </location>
    <ligand>
        <name>FMN</name>
        <dbReference type="ChEBI" id="CHEBI:58210"/>
    </ligand>
</feature>
<dbReference type="GO" id="GO:0050660">
    <property type="term" value="F:flavin adenine dinucleotide binding"/>
    <property type="evidence" value="ECO:0007669"/>
    <property type="project" value="InterPro"/>
</dbReference>
<comment type="caution">
    <text evidence="15">The sequence shown here is derived from an EMBL/GenBank/DDBJ whole genome shotgun (WGS) entry which is preliminary data.</text>
</comment>
<evidence type="ECO:0000256" key="2">
    <source>
        <dbReference type="ARBA" id="ARBA00022555"/>
    </source>
</evidence>
<comment type="catalytic activity">
    <reaction evidence="9">
        <text>a 5,6-dihydrouridine in tRNA + NADP(+) = a uridine in tRNA + NADPH + H(+)</text>
        <dbReference type="Rhea" id="RHEA:23624"/>
        <dbReference type="Rhea" id="RHEA-COMP:13339"/>
        <dbReference type="Rhea" id="RHEA-COMP:13887"/>
        <dbReference type="ChEBI" id="CHEBI:15378"/>
        <dbReference type="ChEBI" id="CHEBI:57783"/>
        <dbReference type="ChEBI" id="CHEBI:58349"/>
        <dbReference type="ChEBI" id="CHEBI:65315"/>
        <dbReference type="ChEBI" id="CHEBI:74443"/>
    </reaction>
</comment>
<keyword evidence="8 11" id="KW-0560">Oxidoreductase</keyword>
<comment type="function">
    <text evidence="1 11">Catalyzes the synthesis of 5,6-dihydrouridine (D), a modified base found in the D-loop of most tRNAs, via the reduction of the C5-C6 double bond in target uridines.</text>
</comment>
<comment type="cofactor">
    <cofactor evidence="11 13">
        <name>FMN</name>
        <dbReference type="ChEBI" id="CHEBI:58210"/>
    </cofactor>
</comment>
<dbReference type="EC" id="1.3.1.-" evidence="11"/>
<evidence type="ECO:0000256" key="8">
    <source>
        <dbReference type="ARBA" id="ARBA00023002"/>
    </source>
</evidence>
<comment type="similarity">
    <text evidence="11">Belongs to the dus family.</text>
</comment>
<keyword evidence="3 11" id="KW-0285">Flavoprotein</keyword>
<dbReference type="Pfam" id="PF01207">
    <property type="entry name" value="Dus"/>
    <property type="match status" value="1"/>
</dbReference>